<comment type="caution">
    <text evidence="11">The sequence shown here is derived from an EMBL/GenBank/DDBJ whole genome shotgun (WGS) entry which is preliminary data.</text>
</comment>
<feature type="transmembrane region" description="Helical" evidence="8">
    <location>
        <begin position="185"/>
        <end position="207"/>
    </location>
</feature>
<evidence type="ECO:0000256" key="5">
    <source>
        <dbReference type="ARBA" id="ARBA00023136"/>
    </source>
</evidence>
<dbReference type="PANTHER" id="PTHR24269">
    <property type="entry name" value="KREMEN PROTEIN"/>
    <property type="match status" value="1"/>
</dbReference>
<dbReference type="InterPro" id="IPR051836">
    <property type="entry name" value="Kremen_rcpt"/>
</dbReference>
<keyword evidence="5 8" id="KW-0472">Membrane</keyword>
<sequence length="285" mass="29611">MIASKPSLVHVATALALLATPAMAQLNALTYVGCFKNKGTLGTGDTYQYQSDGHCQGICVDNGKQAVLGLTNADTCLCGSQTPNNNDKVDDSSCNSPCTGYGQHMCGGSGFYSVYLTGTEDNVSAVGGGTTTGSGKTAPSSTVISAPSVITSIAPGRTVVVTQSANADASPSADPNVGKTNTTPIVAGVVVGVVVALGLALGAFFFLRRRRQQRAEEEYKQHQVADFMAGSSSKSTIPSRKPSGPDSRFDAEAMAHRRLSDGSIADNEDYSRRILKVTNPDGRYN</sequence>
<evidence type="ECO:0000256" key="1">
    <source>
        <dbReference type="ARBA" id="ARBA00004167"/>
    </source>
</evidence>
<dbReference type="AlphaFoldDB" id="A0A8K0L858"/>
<dbReference type="Proteomes" id="UP000809789">
    <property type="component" value="Unassembled WGS sequence"/>
</dbReference>
<dbReference type="Pfam" id="PF01822">
    <property type="entry name" value="WSC"/>
    <property type="match status" value="1"/>
</dbReference>
<evidence type="ECO:0000256" key="8">
    <source>
        <dbReference type="SAM" id="Phobius"/>
    </source>
</evidence>
<keyword evidence="6" id="KW-0325">Glycoprotein</keyword>
<evidence type="ECO:0000256" key="4">
    <source>
        <dbReference type="ARBA" id="ARBA00022989"/>
    </source>
</evidence>
<proteinExistence type="predicted"/>
<keyword evidence="3 9" id="KW-0732">Signal</keyword>
<dbReference type="PROSITE" id="PS51212">
    <property type="entry name" value="WSC"/>
    <property type="match status" value="1"/>
</dbReference>
<evidence type="ECO:0000313" key="11">
    <source>
        <dbReference type="EMBL" id="KAG8630560.1"/>
    </source>
</evidence>
<accession>A0A8K0L858</accession>
<keyword evidence="12" id="KW-1185">Reference proteome</keyword>
<gene>
    <name evidence="11" type="ORF">KVT40_002179</name>
</gene>
<evidence type="ECO:0000256" key="7">
    <source>
        <dbReference type="SAM" id="MobiDB-lite"/>
    </source>
</evidence>
<evidence type="ECO:0000256" key="9">
    <source>
        <dbReference type="SAM" id="SignalP"/>
    </source>
</evidence>
<dbReference type="OrthoDB" id="2019572at2759"/>
<evidence type="ECO:0000256" key="3">
    <source>
        <dbReference type="ARBA" id="ARBA00022729"/>
    </source>
</evidence>
<feature type="compositionally biased region" description="Basic and acidic residues" evidence="7">
    <location>
        <begin position="247"/>
        <end position="260"/>
    </location>
</feature>
<name>A0A8K0L858_9PEZI</name>
<protein>
    <recommendedName>
        <fullName evidence="10">WSC domain-containing protein</fullName>
    </recommendedName>
</protein>
<feature type="region of interest" description="Disordered" evidence="7">
    <location>
        <begin position="226"/>
        <end position="264"/>
    </location>
</feature>
<dbReference type="GO" id="GO:0005886">
    <property type="term" value="C:plasma membrane"/>
    <property type="evidence" value="ECO:0007669"/>
    <property type="project" value="TreeGrafter"/>
</dbReference>
<dbReference type="EMBL" id="JAESVG020000002">
    <property type="protein sequence ID" value="KAG8630560.1"/>
    <property type="molecule type" value="Genomic_DNA"/>
</dbReference>
<dbReference type="PANTHER" id="PTHR24269:SF16">
    <property type="entry name" value="PROTEIN SLG1"/>
    <property type="match status" value="1"/>
</dbReference>
<comment type="subcellular location">
    <subcellularLocation>
        <location evidence="1">Membrane</location>
        <topology evidence="1">Single-pass membrane protein</topology>
    </subcellularLocation>
</comment>
<feature type="domain" description="WSC" evidence="10">
    <location>
        <begin position="28"/>
        <end position="118"/>
    </location>
</feature>
<evidence type="ECO:0000256" key="2">
    <source>
        <dbReference type="ARBA" id="ARBA00022692"/>
    </source>
</evidence>
<evidence type="ECO:0000259" key="10">
    <source>
        <dbReference type="PROSITE" id="PS51212"/>
    </source>
</evidence>
<evidence type="ECO:0000313" key="12">
    <source>
        <dbReference type="Proteomes" id="UP000809789"/>
    </source>
</evidence>
<dbReference type="InterPro" id="IPR002889">
    <property type="entry name" value="WSC_carb-bd"/>
</dbReference>
<evidence type="ECO:0000256" key="6">
    <source>
        <dbReference type="ARBA" id="ARBA00023180"/>
    </source>
</evidence>
<feature type="signal peptide" evidence="9">
    <location>
        <begin position="1"/>
        <end position="24"/>
    </location>
</feature>
<reference evidence="11" key="1">
    <citation type="submission" date="2021-07" db="EMBL/GenBank/DDBJ databases">
        <title>Elsinoe batatas strain:CRI-CJ2 Genome sequencing and assembly.</title>
        <authorList>
            <person name="Huang L."/>
        </authorList>
    </citation>
    <scope>NUCLEOTIDE SEQUENCE</scope>
    <source>
        <strain evidence="11">CRI-CJ2</strain>
    </source>
</reference>
<dbReference type="SMART" id="SM00321">
    <property type="entry name" value="WSC"/>
    <property type="match status" value="1"/>
</dbReference>
<organism evidence="11 12">
    <name type="scientific">Elsinoe batatas</name>
    <dbReference type="NCBI Taxonomy" id="2601811"/>
    <lineage>
        <taxon>Eukaryota</taxon>
        <taxon>Fungi</taxon>
        <taxon>Dikarya</taxon>
        <taxon>Ascomycota</taxon>
        <taxon>Pezizomycotina</taxon>
        <taxon>Dothideomycetes</taxon>
        <taxon>Dothideomycetidae</taxon>
        <taxon>Myriangiales</taxon>
        <taxon>Elsinoaceae</taxon>
        <taxon>Elsinoe</taxon>
    </lineage>
</organism>
<keyword evidence="2 8" id="KW-0812">Transmembrane</keyword>
<keyword evidence="4 8" id="KW-1133">Transmembrane helix</keyword>
<feature type="chain" id="PRO_5035427373" description="WSC domain-containing protein" evidence="9">
    <location>
        <begin position="25"/>
        <end position="285"/>
    </location>
</feature>